<feature type="coiled-coil region" evidence="10">
    <location>
        <begin position="142"/>
        <end position="176"/>
    </location>
</feature>
<keyword evidence="6" id="KW-0498">Mitosis</keyword>
<accession>A0A084QBL9</accession>
<keyword evidence="4" id="KW-0132">Cell division</keyword>
<keyword evidence="9" id="KW-0131">Cell cycle</keyword>
<dbReference type="GO" id="GO:0005874">
    <property type="term" value="C:microtubule"/>
    <property type="evidence" value="ECO:0007669"/>
    <property type="project" value="UniProtKB-KW"/>
</dbReference>
<organism evidence="11 12">
    <name type="scientific">Stachybotrys chlorohalonatus (strain IBT 40285)</name>
    <dbReference type="NCBI Taxonomy" id="1283841"/>
    <lineage>
        <taxon>Eukaryota</taxon>
        <taxon>Fungi</taxon>
        <taxon>Dikarya</taxon>
        <taxon>Ascomycota</taxon>
        <taxon>Pezizomycotina</taxon>
        <taxon>Sordariomycetes</taxon>
        <taxon>Hypocreomycetidae</taxon>
        <taxon>Hypocreales</taxon>
        <taxon>Stachybotryaceae</taxon>
        <taxon>Stachybotrys</taxon>
    </lineage>
</organism>
<gene>
    <name evidence="11" type="ORF">S40285_05867</name>
</gene>
<dbReference type="GO" id="GO:0051301">
    <property type="term" value="P:cell division"/>
    <property type="evidence" value="ECO:0007669"/>
    <property type="project" value="UniProtKB-KW"/>
</dbReference>
<evidence type="ECO:0000256" key="7">
    <source>
        <dbReference type="ARBA" id="ARBA00023054"/>
    </source>
</evidence>
<evidence type="ECO:0000256" key="4">
    <source>
        <dbReference type="ARBA" id="ARBA00022618"/>
    </source>
</evidence>
<evidence type="ECO:0000256" key="9">
    <source>
        <dbReference type="ARBA" id="ARBA00023306"/>
    </source>
</evidence>
<dbReference type="HOGENOM" id="CLU_068908_0_0_1"/>
<dbReference type="EMBL" id="KL660858">
    <property type="protein sequence ID" value="KFA61354.1"/>
    <property type="molecule type" value="Genomic_DNA"/>
</dbReference>
<evidence type="ECO:0000313" key="12">
    <source>
        <dbReference type="Proteomes" id="UP000028524"/>
    </source>
</evidence>
<keyword evidence="12" id="KW-1185">Reference proteome</keyword>
<evidence type="ECO:0000256" key="8">
    <source>
        <dbReference type="ARBA" id="ARBA00023212"/>
    </source>
</evidence>
<protein>
    <submittedName>
        <fullName evidence="11">Uncharacterized protein</fullName>
    </submittedName>
</protein>
<dbReference type="Pfam" id="PF25762">
    <property type="entry name" value="HAUS1"/>
    <property type="match status" value="1"/>
</dbReference>
<comment type="subcellular location">
    <subcellularLocation>
        <location evidence="1">Cytoplasm</location>
        <location evidence="1">Cytoskeleton</location>
        <location evidence="1">Spindle</location>
    </subcellularLocation>
</comment>
<evidence type="ECO:0000256" key="1">
    <source>
        <dbReference type="ARBA" id="ARBA00004186"/>
    </source>
</evidence>
<proteinExistence type="inferred from homology"/>
<keyword evidence="8" id="KW-0206">Cytoskeleton</keyword>
<evidence type="ECO:0000256" key="6">
    <source>
        <dbReference type="ARBA" id="ARBA00022776"/>
    </source>
</evidence>
<dbReference type="InterPro" id="IPR026243">
    <property type="entry name" value="HAUS1"/>
</dbReference>
<evidence type="ECO:0000313" key="11">
    <source>
        <dbReference type="EMBL" id="KFA61354.1"/>
    </source>
</evidence>
<dbReference type="GO" id="GO:0070652">
    <property type="term" value="C:HAUS complex"/>
    <property type="evidence" value="ECO:0007669"/>
    <property type="project" value="InterPro"/>
</dbReference>
<evidence type="ECO:0000256" key="10">
    <source>
        <dbReference type="SAM" id="Coils"/>
    </source>
</evidence>
<dbReference type="OMA" id="QAKDWAY"/>
<keyword evidence="3" id="KW-0963">Cytoplasm</keyword>
<dbReference type="GO" id="GO:0005819">
    <property type="term" value="C:spindle"/>
    <property type="evidence" value="ECO:0007669"/>
    <property type="project" value="UniProtKB-SubCell"/>
</dbReference>
<comment type="similarity">
    <text evidence="2">Belongs to the HAUS1 family.</text>
</comment>
<dbReference type="PANTHER" id="PTHR31570">
    <property type="entry name" value="HAUS AUGMIN-LIKE COMPLEX SUBUNIT 1"/>
    <property type="match status" value="1"/>
</dbReference>
<dbReference type="OrthoDB" id="5372507at2759"/>
<sequence>MAHFTQDSTAIFSPSVARIAASTARDWSYVDSWLAAKFPGRQPPPSFERNPDTLKVLLALASHNEAADEERHLLSRADAAVLQDLPAAPQTSTTLRDGLLAAVEHNIAKEGQVALDSLAQMAVSTGVAFPRPQQLGRNLLQLQADIYEAEQMKARVEGLERQIQQETAQIEALLSRLRGDSFKPPADLAKQNLDMQRRVKVMAARVPDLRDRVATLAASVDSSHPVVDDIVKQENDFQTLLAQKKELEKHMSTFRGLPSNPDVARSELEDLRRQLRGTSWQRDTLFEDLVEQESPAKRR</sequence>
<dbReference type="InParanoid" id="A0A084QBL9"/>
<dbReference type="GO" id="GO:0005829">
    <property type="term" value="C:cytosol"/>
    <property type="evidence" value="ECO:0007669"/>
    <property type="project" value="TreeGrafter"/>
</dbReference>
<dbReference type="Proteomes" id="UP000028524">
    <property type="component" value="Unassembled WGS sequence"/>
</dbReference>
<evidence type="ECO:0000256" key="3">
    <source>
        <dbReference type="ARBA" id="ARBA00022490"/>
    </source>
</evidence>
<evidence type="ECO:0000256" key="2">
    <source>
        <dbReference type="ARBA" id="ARBA00005479"/>
    </source>
</evidence>
<dbReference type="PANTHER" id="PTHR31570:SF1">
    <property type="entry name" value="HAUS AUGMIN-LIKE COMPLEX SUBUNIT 1"/>
    <property type="match status" value="1"/>
</dbReference>
<dbReference type="GO" id="GO:0051225">
    <property type="term" value="P:spindle assembly"/>
    <property type="evidence" value="ECO:0007669"/>
    <property type="project" value="InterPro"/>
</dbReference>
<reference evidence="11 12" key="1">
    <citation type="journal article" date="2014" name="BMC Genomics">
        <title>Comparative genome sequencing reveals chemotype-specific gene clusters in the toxigenic black mold Stachybotrys.</title>
        <authorList>
            <person name="Semeiks J."/>
            <person name="Borek D."/>
            <person name="Otwinowski Z."/>
            <person name="Grishin N.V."/>
        </authorList>
    </citation>
    <scope>NUCLEOTIDE SEQUENCE [LARGE SCALE GENOMIC DNA]</scope>
    <source>
        <strain evidence="11 12">IBT 40285</strain>
    </source>
</reference>
<keyword evidence="7 10" id="KW-0175">Coiled coil</keyword>
<dbReference type="AlphaFoldDB" id="A0A084QBL9"/>
<name>A0A084QBL9_STAC4</name>
<evidence type="ECO:0000256" key="5">
    <source>
        <dbReference type="ARBA" id="ARBA00022701"/>
    </source>
</evidence>
<keyword evidence="5" id="KW-0493">Microtubule</keyword>